<accession>A0ACC2IIV6</accession>
<keyword evidence="2" id="KW-1185">Reference proteome</keyword>
<reference evidence="1" key="1">
    <citation type="submission" date="2022-11" db="EMBL/GenBank/DDBJ databases">
        <title>Genome Sequence of Boeremia exigua.</title>
        <authorList>
            <person name="Buettner E."/>
        </authorList>
    </citation>
    <scope>NUCLEOTIDE SEQUENCE</scope>
    <source>
        <strain evidence="1">CU02</strain>
    </source>
</reference>
<protein>
    <submittedName>
        <fullName evidence="1">Uncharacterized protein</fullName>
    </submittedName>
</protein>
<evidence type="ECO:0000313" key="1">
    <source>
        <dbReference type="EMBL" id="KAJ8115029.1"/>
    </source>
</evidence>
<dbReference type="Proteomes" id="UP001153331">
    <property type="component" value="Unassembled WGS sequence"/>
</dbReference>
<sequence>MTKEDKEKGDISRGNLQQHGIFFHPADSDAESNSANPDPFVLPEHVDSIREGLLEMDNVIADCWREHLRQEAIGYAEADMGPTWSSEPSPAAFVQEEQHLIDKGAHSQEWIVADENLQRCLEIAKRARDLLKHPEIEWNLFWRRHVFRLFSDEADRQSGFNPSLDEWSLYGEFTWNSFHEWSEARGQEGTLDRTMPKPDLTYAFPVQGQQLRILKGFARDDLLQTFSLQVLGSLVEQGVTCTPTTALRQWVKAPEKTEMSATDSSCFPWSVVEMKRNPTKDKASIERCYCQAANGAAAALDMHAQLYQRSGHELISRQPPVMAFTCNGPIVKVWLAYQDDSKLSQKPRKVSLCPTEQIIADDWKRMVCIWTTSVQLTWGVASLRAVLLNMHTWASRLLKPKLQGCVYTIYASLRKMPESSSESSSLHTTLSASSISQNDDPNTQALPEEYASPASRTLDSGPGLLQTPPRRQLTLPEPPQERIPTDLSSIELPISKDGTKLKITRLPDSRFDASCRKNIFYFGSASNKGSSYERSSFIGSSTVSCTNIKAKALPVRPTSPVLCVIPSPRTPQTQRRVVKNSNLSIVASLPSQRIPKSPTIGNKPKQMKRTEYNYTRNKSSSQGKAIYSSRLNDERESLRTFTFNFDDSRTWRTLVGSSSTTHTARLVELTNTGTIDHTPSSDQSKTIAITADPELHNKLHGSHTLTQDVIKESKGVQYRTGTNSNDTGFKIPGPFRRANAGSSSSFSFADMASEISVIAGEHSERPQAINESLQRSSDADQQRGTSRELTVENDASQNHNTGKVRNSGPYSDDDITPRPVAKSASSRHNYFEILSTTGPSDAEESDASTSTHDDFINNSYTTGSANNGTDFELSNHRRDSIGSETCTSDGARDNTDSEEYLSKDSQPLNRRSFQGSDNNYLASYISSESSITDHYEISDDDSDPTYEPDSSDDSASGDDEYSDSPTDSESSSDDEHYSGLDDEGHLSGDSQASWTEPRIGLLAEKPFYLGWPGELEVEPEPDNFKERKEREKALKTVADSIPVTFDSSITASLEQFKNNDLDTSVATKLTPVTDRIAAVEKSVTTSLEYQKSVTEKSEKTLTDLTTYVDTQIKQCSFNLESAIIPQALSPLVQKIHDISNMVTSFDTTIQTICRAQKENVVALELRNTRLERSICDLKQSHEKELSQLRNTITTLANDMAASTRSMNKLQGSQKEDNKAIQIAIDGLRAEVHDERQRRTNTDTKLQSIKQGLQTAGDTQLAVDAKLKTVLAQTVATRLDCENIKRSFNQQLQDHAAATKTEISNADRTLNAKMDQQKREITQNFERCDRIERMGTNLSQTFAKQDLAVNDINNRLVSLKDTVVALGSTMRNVNNHVDKIIPMSSDIEEMKDQHRDHLMNCKAQIEEGLNTLADDLKRSEASRSALQRKTDRLQKRHCALKIEIENIKAVLRNRDGRRDDSRMIQPEWLA</sequence>
<gene>
    <name evidence="1" type="ORF">OPT61_g3241</name>
</gene>
<proteinExistence type="predicted"/>
<dbReference type="EMBL" id="JAPHNI010000162">
    <property type="protein sequence ID" value="KAJ8115029.1"/>
    <property type="molecule type" value="Genomic_DNA"/>
</dbReference>
<comment type="caution">
    <text evidence="1">The sequence shown here is derived from an EMBL/GenBank/DDBJ whole genome shotgun (WGS) entry which is preliminary data.</text>
</comment>
<evidence type="ECO:0000313" key="2">
    <source>
        <dbReference type="Proteomes" id="UP001153331"/>
    </source>
</evidence>
<organism evidence="1 2">
    <name type="scientific">Boeremia exigua</name>
    <dbReference type="NCBI Taxonomy" id="749465"/>
    <lineage>
        <taxon>Eukaryota</taxon>
        <taxon>Fungi</taxon>
        <taxon>Dikarya</taxon>
        <taxon>Ascomycota</taxon>
        <taxon>Pezizomycotina</taxon>
        <taxon>Dothideomycetes</taxon>
        <taxon>Pleosporomycetidae</taxon>
        <taxon>Pleosporales</taxon>
        <taxon>Pleosporineae</taxon>
        <taxon>Didymellaceae</taxon>
        <taxon>Boeremia</taxon>
    </lineage>
</organism>
<name>A0ACC2IIV6_9PLEO</name>